<dbReference type="AlphaFoldDB" id="A0A928GFG1"/>
<comment type="caution">
    <text evidence="3">The sequence shown here is derived from an EMBL/GenBank/DDBJ whole genome shotgun (WGS) entry which is preliminary data.</text>
</comment>
<evidence type="ECO:0000313" key="3">
    <source>
        <dbReference type="EMBL" id="MBE6264902.1"/>
    </source>
</evidence>
<reference evidence="3" key="1">
    <citation type="submission" date="2019-04" db="EMBL/GenBank/DDBJ databases">
        <title>Evolution of Biomass-Degrading Anaerobic Consortia Revealed by Metagenomics.</title>
        <authorList>
            <person name="Peng X."/>
        </authorList>
    </citation>
    <scope>NUCLEOTIDE SEQUENCE</scope>
    <source>
        <strain evidence="3">SIG141</strain>
    </source>
</reference>
<evidence type="ECO:0000313" key="4">
    <source>
        <dbReference type="Proteomes" id="UP000763088"/>
    </source>
</evidence>
<evidence type="ECO:0000259" key="2">
    <source>
        <dbReference type="Pfam" id="PF13568"/>
    </source>
</evidence>
<protein>
    <submittedName>
        <fullName evidence="3">PorT family protein</fullName>
    </submittedName>
</protein>
<organism evidence="3 4">
    <name type="scientific">Xylanibacter ruminicola</name>
    <name type="common">Prevotella ruminicola</name>
    <dbReference type="NCBI Taxonomy" id="839"/>
    <lineage>
        <taxon>Bacteria</taxon>
        <taxon>Pseudomonadati</taxon>
        <taxon>Bacteroidota</taxon>
        <taxon>Bacteroidia</taxon>
        <taxon>Bacteroidales</taxon>
        <taxon>Prevotellaceae</taxon>
        <taxon>Xylanibacter</taxon>
    </lineage>
</organism>
<name>A0A928GFG1_XYLRU</name>
<keyword evidence="1" id="KW-0732">Signal</keyword>
<proteinExistence type="predicted"/>
<feature type="chain" id="PRO_5038014744" evidence="1">
    <location>
        <begin position="26"/>
        <end position="273"/>
    </location>
</feature>
<feature type="signal peptide" evidence="1">
    <location>
        <begin position="1"/>
        <end position="25"/>
    </location>
</feature>
<dbReference type="Pfam" id="PF13568">
    <property type="entry name" value="OMP_b-brl_2"/>
    <property type="match status" value="1"/>
</dbReference>
<dbReference type="Proteomes" id="UP000763088">
    <property type="component" value="Unassembled WGS sequence"/>
</dbReference>
<evidence type="ECO:0000256" key="1">
    <source>
        <dbReference type="SAM" id="SignalP"/>
    </source>
</evidence>
<dbReference type="EMBL" id="SUYD01000001">
    <property type="protein sequence ID" value="MBE6264902.1"/>
    <property type="molecule type" value="Genomic_DNA"/>
</dbReference>
<accession>A0A928GFG1</accession>
<dbReference type="InterPro" id="IPR025665">
    <property type="entry name" value="Beta-barrel_OMP_2"/>
</dbReference>
<gene>
    <name evidence="3" type="ORF">E7102_00305</name>
</gene>
<sequence>MRNVRMKRNLLIFTFLHFLILSSVAQVGEYRNDLAVGVNGGYVMSNVAFVTKVPQTMLGGITGGFTARYTCEKYFSSICAVTGELNFAQIGWNEDILDRNDKPVPLHTDPSQNLYYRRKMTYVQVPLLARLGWGRERNGFQAFIHLGPQIGFFLNDKTESNFDIHAPAFDPAIKNGSYGKDYKYANIRSSHIVAQDTMAVENKFDYGIAVGAGLEFSNRHFGHFMIEGRYYYGLGNIYGNTKRDYFSRSNFGNIVVKCTYLFDIIRTKNSKIK</sequence>
<feature type="domain" description="Outer membrane protein beta-barrel" evidence="2">
    <location>
        <begin position="25"/>
        <end position="238"/>
    </location>
</feature>